<evidence type="ECO:0000313" key="22">
    <source>
        <dbReference type="Proteomes" id="UP000323994"/>
    </source>
</evidence>
<evidence type="ECO:0000256" key="15">
    <source>
        <dbReference type="ARBA" id="ARBA00051245"/>
    </source>
</evidence>
<keyword evidence="16" id="KW-0175">Coiled coil</keyword>
<keyword evidence="22" id="KW-1185">Reference proteome</keyword>
<keyword evidence="9" id="KW-0547">Nucleotide-binding</keyword>
<evidence type="ECO:0000256" key="10">
    <source>
        <dbReference type="ARBA" id="ARBA00022777"/>
    </source>
</evidence>
<comment type="catalytic activity">
    <reaction evidence="15">
        <text>L-tyrosyl-[protein] + ATP = O-phospho-L-tyrosyl-[protein] + ADP + H(+)</text>
        <dbReference type="Rhea" id="RHEA:10596"/>
        <dbReference type="Rhea" id="RHEA-COMP:10136"/>
        <dbReference type="Rhea" id="RHEA-COMP:20101"/>
        <dbReference type="ChEBI" id="CHEBI:15378"/>
        <dbReference type="ChEBI" id="CHEBI:30616"/>
        <dbReference type="ChEBI" id="CHEBI:46858"/>
        <dbReference type="ChEBI" id="CHEBI:61978"/>
        <dbReference type="ChEBI" id="CHEBI:456216"/>
        <dbReference type="EC" id="2.7.10.2"/>
    </reaction>
</comment>
<keyword evidence="5" id="KW-1003">Cell membrane</keyword>
<feature type="domain" description="Tyrosine-protein kinase G-rich" evidence="20">
    <location>
        <begin position="441"/>
        <end position="515"/>
    </location>
</feature>
<evidence type="ECO:0000256" key="11">
    <source>
        <dbReference type="ARBA" id="ARBA00022840"/>
    </source>
</evidence>
<evidence type="ECO:0000256" key="1">
    <source>
        <dbReference type="ARBA" id="ARBA00004429"/>
    </source>
</evidence>
<dbReference type="SUPFAM" id="SSF52540">
    <property type="entry name" value="P-loop containing nucleoside triphosphate hydrolases"/>
    <property type="match status" value="1"/>
</dbReference>
<comment type="similarity">
    <text evidence="3">Belongs to the etk/wzc family.</text>
</comment>
<keyword evidence="14" id="KW-0829">Tyrosine-protein kinase</keyword>
<dbReference type="PANTHER" id="PTHR32309:SF13">
    <property type="entry name" value="FERRIC ENTEROBACTIN TRANSPORT PROTEIN FEPE"/>
    <property type="match status" value="1"/>
</dbReference>
<dbReference type="RefSeq" id="WP_139010955.1">
    <property type="nucleotide sequence ID" value="NZ_VBSN01000025.1"/>
</dbReference>
<keyword evidence="7 21" id="KW-0808">Transferase</keyword>
<comment type="caution">
    <text evidence="21">The sequence shown here is derived from an EMBL/GenBank/DDBJ whole genome shotgun (WGS) entry which is preliminary data.</text>
</comment>
<evidence type="ECO:0000256" key="17">
    <source>
        <dbReference type="SAM" id="Phobius"/>
    </source>
</evidence>
<dbReference type="NCBIfam" id="TIGR01007">
    <property type="entry name" value="eps_fam"/>
    <property type="match status" value="1"/>
</dbReference>
<dbReference type="InterPro" id="IPR025669">
    <property type="entry name" value="AAA_dom"/>
</dbReference>
<evidence type="ECO:0000256" key="16">
    <source>
        <dbReference type="SAM" id="Coils"/>
    </source>
</evidence>
<keyword evidence="11" id="KW-0067">ATP-binding</keyword>
<dbReference type="InterPro" id="IPR027417">
    <property type="entry name" value="P-loop_NTPase"/>
</dbReference>
<dbReference type="InterPro" id="IPR003856">
    <property type="entry name" value="LPS_length_determ_N"/>
</dbReference>
<dbReference type="EMBL" id="VBSN01000025">
    <property type="protein sequence ID" value="KAA6440976.1"/>
    <property type="molecule type" value="Genomic_DNA"/>
</dbReference>
<dbReference type="Gene3D" id="3.40.50.300">
    <property type="entry name" value="P-loop containing nucleotide triphosphate hydrolases"/>
    <property type="match status" value="1"/>
</dbReference>
<dbReference type="InterPro" id="IPR005702">
    <property type="entry name" value="Wzc-like_C"/>
</dbReference>
<evidence type="ECO:0000256" key="14">
    <source>
        <dbReference type="ARBA" id="ARBA00023137"/>
    </source>
</evidence>
<dbReference type="Pfam" id="PF02706">
    <property type="entry name" value="Wzz"/>
    <property type="match status" value="1"/>
</dbReference>
<reference evidence="21 22" key="1">
    <citation type="submission" date="2019-05" db="EMBL/GenBank/DDBJ databases">
        <authorList>
            <person name="Qu J.-H."/>
        </authorList>
    </citation>
    <scope>NUCLEOTIDE SEQUENCE [LARGE SCALE GENOMIC DNA]</scope>
    <source>
        <strain evidence="21 22">NS28</strain>
    </source>
</reference>
<dbReference type="AlphaFoldDB" id="A0A5M8R248"/>
<feature type="transmembrane region" description="Helical" evidence="17">
    <location>
        <begin position="34"/>
        <end position="53"/>
    </location>
</feature>
<evidence type="ECO:0000256" key="7">
    <source>
        <dbReference type="ARBA" id="ARBA00022679"/>
    </source>
</evidence>
<evidence type="ECO:0000256" key="5">
    <source>
        <dbReference type="ARBA" id="ARBA00022475"/>
    </source>
</evidence>
<keyword evidence="8 17" id="KW-0812">Transmembrane</keyword>
<evidence type="ECO:0000256" key="2">
    <source>
        <dbReference type="ARBA" id="ARBA00007316"/>
    </source>
</evidence>
<evidence type="ECO:0000259" key="19">
    <source>
        <dbReference type="Pfam" id="PF13614"/>
    </source>
</evidence>
<comment type="similarity">
    <text evidence="2">Belongs to the CpsD/CapB family.</text>
</comment>
<dbReference type="Proteomes" id="UP000323994">
    <property type="component" value="Unassembled WGS sequence"/>
</dbReference>
<evidence type="ECO:0000259" key="18">
    <source>
        <dbReference type="Pfam" id="PF02706"/>
    </source>
</evidence>
<dbReference type="GO" id="GO:0005886">
    <property type="term" value="C:plasma membrane"/>
    <property type="evidence" value="ECO:0007669"/>
    <property type="project" value="UniProtKB-SubCell"/>
</dbReference>
<comment type="subcellular location">
    <subcellularLocation>
        <location evidence="1">Cell inner membrane</location>
        <topology evidence="1">Multi-pass membrane protein</topology>
    </subcellularLocation>
</comment>
<sequence length="777" mass="87897">MQRKYLEEITTTKADASGAFISIIFLHTIWHHRFWVLTSVTFSVSAAFIYLRYAAPQFQITASILIRDESKRTQFGNEALESLGLSTFENNVDNEIEVLKSRTLMESVINDLQLYTQYYASGRIKTTELYEKSPFRLVFLNHIENAASNKSTVTYTLSPKNRNQFVLSGNLALYKGDFGDTLFLPQGKAILSRTNQPYVPEDKYAIAISHKDQLVEKYSTRLDVAATNKTVSMANFSLNETIPEKGEAILEKLISNYLKASIHDKNRMADSTLAFINQNLDEVSGELTSIEKQIEHFRKANRLADKDGDVRQLLVKSDKNASERSSLSIQMKIVRALQTYLSERPESIVPSSLVLKDPTFTILVQKYNELQLVRRGALMSMEETHPSVQSMNAQLDLLRTDLLASINAQFQDIQFSLSAINNLNIEFQEHLDRVPSQERIFLEYARQQQIKQDLYIYLLKKRIETAISRSSTLANAQIIDAPKSGSEPVKPNKQLVLLMSGFIGLGFPIAILHLKDIFNDKILSKSELAVHVEAPVLAEIGHVDQIGSNIVDTQSLNPVAEQFRVLRTNIQFLSAADEIKTILLTSSMGGEGKSFIAINLCHSLAMTGKKVILLELDLRRPRLASYLNLETNGFTDYILLKAKLDDVIQQSRTQNPFDVLTSGAQPPNPSEILSVPKVKTMISKLKDEYDYIIFDTPPVGLVADARMLSEFTDLSLYVVRQQFTFKHQLDTIKEINESKLLPGFYLVINDVKAAPGYENTYGYHKQQKSRFFSKNRI</sequence>
<evidence type="ECO:0000256" key="3">
    <source>
        <dbReference type="ARBA" id="ARBA00008883"/>
    </source>
</evidence>
<proteinExistence type="inferred from homology"/>
<keyword evidence="13 17" id="KW-0472">Membrane</keyword>
<dbReference type="Pfam" id="PF13807">
    <property type="entry name" value="GNVR"/>
    <property type="match status" value="1"/>
</dbReference>
<feature type="domain" description="Polysaccharide chain length determinant N-terminal" evidence="18">
    <location>
        <begin position="26"/>
        <end position="112"/>
    </location>
</feature>
<dbReference type="Pfam" id="PF13614">
    <property type="entry name" value="AAA_31"/>
    <property type="match status" value="1"/>
</dbReference>
<feature type="coiled-coil region" evidence="16">
    <location>
        <begin position="273"/>
        <end position="300"/>
    </location>
</feature>
<evidence type="ECO:0000256" key="12">
    <source>
        <dbReference type="ARBA" id="ARBA00022989"/>
    </source>
</evidence>
<dbReference type="InterPro" id="IPR050445">
    <property type="entry name" value="Bact_polysacc_biosynth/exp"/>
</dbReference>
<evidence type="ECO:0000313" key="21">
    <source>
        <dbReference type="EMBL" id="KAA6440976.1"/>
    </source>
</evidence>
<feature type="domain" description="AAA" evidence="19">
    <location>
        <begin position="580"/>
        <end position="701"/>
    </location>
</feature>
<evidence type="ECO:0000256" key="9">
    <source>
        <dbReference type="ARBA" id="ARBA00022741"/>
    </source>
</evidence>
<evidence type="ECO:0000259" key="20">
    <source>
        <dbReference type="Pfam" id="PF13807"/>
    </source>
</evidence>
<name>A0A5M8R248_9BACT</name>
<evidence type="ECO:0000256" key="4">
    <source>
        <dbReference type="ARBA" id="ARBA00011903"/>
    </source>
</evidence>
<dbReference type="GO" id="GO:0004715">
    <property type="term" value="F:non-membrane spanning protein tyrosine kinase activity"/>
    <property type="evidence" value="ECO:0007669"/>
    <property type="project" value="UniProtKB-EC"/>
</dbReference>
<accession>A0A5M8R248</accession>
<dbReference type="EC" id="2.7.10.2" evidence="4"/>
<evidence type="ECO:0000256" key="6">
    <source>
        <dbReference type="ARBA" id="ARBA00022519"/>
    </source>
</evidence>
<dbReference type="GO" id="GO:0005524">
    <property type="term" value="F:ATP binding"/>
    <property type="evidence" value="ECO:0007669"/>
    <property type="project" value="UniProtKB-KW"/>
</dbReference>
<dbReference type="InterPro" id="IPR032807">
    <property type="entry name" value="GNVR"/>
</dbReference>
<keyword evidence="6" id="KW-0997">Cell inner membrane</keyword>
<keyword evidence="12 17" id="KW-1133">Transmembrane helix</keyword>
<dbReference type="PANTHER" id="PTHR32309">
    <property type="entry name" value="TYROSINE-PROTEIN KINASE"/>
    <property type="match status" value="1"/>
</dbReference>
<organism evidence="21 22">
    <name type="scientific">Dyadobacter flavalbus</name>
    <dbReference type="NCBI Taxonomy" id="2579942"/>
    <lineage>
        <taxon>Bacteria</taxon>
        <taxon>Pseudomonadati</taxon>
        <taxon>Bacteroidota</taxon>
        <taxon>Cytophagia</taxon>
        <taxon>Cytophagales</taxon>
        <taxon>Spirosomataceae</taxon>
        <taxon>Dyadobacter</taxon>
    </lineage>
</organism>
<gene>
    <name evidence="21" type="ORF">FEM33_04740</name>
</gene>
<evidence type="ECO:0000256" key="8">
    <source>
        <dbReference type="ARBA" id="ARBA00022692"/>
    </source>
</evidence>
<dbReference type="OrthoDB" id="9794577at2"/>
<dbReference type="CDD" id="cd05387">
    <property type="entry name" value="BY-kinase"/>
    <property type="match status" value="1"/>
</dbReference>
<evidence type="ECO:0000256" key="13">
    <source>
        <dbReference type="ARBA" id="ARBA00023136"/>
    </source>
</evidence>
<keyword evidence="10 21" id="KW-0418">Kinase</keyword>
<protein>
    <recommendedName>
        <fullName evidence="4">non-specific protein-tyrosine kinase</fullName>
        <ecNumber evidence="4">2.7.10.2</ecNumber>
    </recommendedName>
</protein>